<sequence>MGRLVVRLVAGALVALCFAACLTGGTSAAYAEGGKTIAEAPELTFGTTVKGELYDGAFYSGYSVAFYSASFVKGDRITIRTKSSGDDTPPCQIIYLPGADDLSVGATTPILNPVDSSRDGAKDVQRFEPAPQDGGYVIAMTNADIFLSGPLQCLDAPSGRPFTFKVTVAHRGSGNGSDKKGGKEDQNADQRTSSGSDGGPTRVVQPGQSLWAIAQGLFGGSASIAQVAFKVDRLWQLNADRIGSGNPDLIFPGLRLRLK</sequence>
<accession>A0A9X3MRQ5</accession>
<dbReference type="InterPro" id="IPR018392">
    <property type="entry name" value="LysM"/>
</dbReference>
<keyword evidence="2" id="KW-0732">Signal</keyword>
<dbReference type="PROSITE" id="PS51782">
    <property type="entry name" value="LYSM"/>
    <property type="match status" value="1"/>
</dbReference>
<evidence type="ECO:0000313" key="4">
    <source>
        <dbReference type="EMBL" id="MDA0161781.1"/>
    </source>
</evidence>
<dbReference type="InterPro" id="IPR036779">
    <property type="entry name" value="LysM_dom_sf"/>
</dbReference>
<feature type="compositionally biased region" description="Basic and acidic residues" evidence="1">
    <location>
        <begin position="177"/>
        <end position="188"/>
    </location>
</feature>
<name>A0A9X3MRQ5_9ACTN</name>
<feature type="signal peptide" evidence="2">
    <location>
        <begin position="1"/>
        <end position="31"/>
    </location>
</feature>
<feature type="region of interest" description="Disordered" evidence="1">
    <location>
        <begin position="169"/>
        <end position="204"/>
    </location>
</feature>
<protein>
    <submittedName>
        <fullName evidence="4">LysM peptidoglycan-binding domain-containing protein</fullName>
    </submittedName>
</protein>
<reference evidence="4" key="1">
    <citation type="submission" date="2022-10" db="EMBL/GenBank/DDBJ databases">
        <title>The WGS of Solirubrobacter ginsenosidimutans DSM 21036.</title>
        <authorList>
            <person name="Jiang Z."/>
        </authorList>
    </citation>
    <scope>NUCLEOTIDE SEQUENCE</scope>
    <source>
        <strain evidence="4">DSM 21036</strain>
    </source>
</reference>
<proteinExistence type="predicted"/>
<evidence type="ECO:0000313" key="5">
    <source>
        <dbReference type="Proteomes" id="UP001149140"/>
    </source>
</evidence>
<dbReference type="EMBL" id="JAPDOD010000014">
    <property type="protein sequence ID" value="MDA0161781.1"/>
    <property type="molecule type" value="Genomic_DNA"/>
</dbReference>
<dbReference type="AlphaFoldDB" id="A0A9X3MRQ5"/>
<gene>
    <name evidence="4" type="ORF">OM076_16020</name>
</gene>
<evidence type="ECO:0000256" key="2">
    <source>
        <dbReference type="SAM" id="SignalP"/>
    </source>
</evidence>
<keyword evidence="5" id="KW-1185">Reference proteome</keyword>
<dbReference type="CDD" id="cd00118">
    <property type="entry name" value="LysM"/>
    <property type="match status" value="1"/>
</dbReference>
<comment type="caution">
    <text evidence="4">The sequence shown here is derived from an EMBL/GenBank/DDBJ whole genome shotgun (WGS) entry which is preliminary data.</text>
</comment>
<dbReference type="Proteomes" id="UP001149140">
    <property type="component" value="Unassembled WGS sequence"/>
</dbReference>
<dbReference type="Gene3D" id="3.10.350.10">
    <property type="entry name" value="LysM domain"/>
    <property type="match status" value="1"/>
</dbReference>
<feature type="chain" id="PRO_5040902645" evidence="2">
    <location>
        <begin position="32"/>
        <end position="259"/>
    </location>
</feature>
<evidence type="ECO:0000256" key="1">
    <source>
        <dbReference type="SAM" id="MobiDB-lite"/>
    </source>
</evidence>
<feature type="domain" description="LysM" evidence="3">
    <location>
        <begin position="200"/>
        <end position="258"/>
    </location>
</feature>
<organism evidence="4 5">
    <name type="scientific">Solirubrobacter ginsenosidimutans</name>
    <dbReference type="NCBI Taxonomy" id="490573"/>
    <lineage>
        <taxon>Bacteria</taxon>
        <taxon>Bacillati</taxon>
        <taxon>Actinomycetota</taxon>
        <taxon>Thermoleophilia</taxon>
        <taxon>Solirubrobacterales</taxon>
        <taxon>Solirubrobacteraceae</taxon>
        <taxon>Solirubrobacter</taxon>
    </lineage>
</organism>
<evidence type="ECO:0000259" key="3">
    <source>
        <dbReference type="PROSITE" id="PS51782"/>
    </source>
</evidence>
<dbReference type="RefSeq" id="WP_270040998.1">
    <property type="nucleotide sequence ID" value="NZ_JAPDOD010000014.1"/>
</dbReference>